<dbReference type="Proteomes" id="UP000637788">
    <property type="component" value="Unassembled WGS sequence"/>
</dbReference>
<sequence length="127" mass="13101">MVSFQLVERGTSGDQMPGDRRSSHRLRQPPIGTVYIWPRRYRVVEVRVGIGAVSGGEGRYGIGAGLVVDVQVGIGTSLAVEAERAVDGIGAGPVADVQVDVGTSLAVEAGRAVDGIEADSAEVTGRG</sequence>
<gene>
    <name evidence="1" type="ORF">GCM10010094_26560</name>
</gene>
<dbReference type="AlphaFoldDB" id="A0A917QR36"/>
<keyword evidence="2" id="KW-1185">Reference proteome</keyword>
<accession>A0A917QR36</accession>
<organism evidence="1 2">
    <name type="scientific">Streptomyces flaveus</name>
    <dbReference type="NCBI Taxonomy" id="66370"/>
    <lineage>
        <taxon>Bacteria</taxon>
        <taxon>Bacillati</taxon>
        <taxon>Actinomycetota</taxon>
        <taxon>Actinomycetes</taxon>
        <taxon>Kitasatosporales</taxon>
        <taxon>Streptomycetaceae</taxon>
        <taxon>Streptomyces</taxon>
        <taxon>Streptomyces aurantiacus group</taxon>
    </lineage>
</organism>
<protein>
    <submittedName>
        <fullName evidence="1">Uncharacterized protein</fullName>
    </submittedName>
</protein>
<evidence type="ECO:0000313" key="1">
    <source>
        <dbReference type="EMBL" id="GGK64291.1"/>
    </source>
</evidence>
<evidence type="ECO:0000313" key="2">
    <source>
        <dbReference type="Proteomes" id="UP000637788"/>
    </source>
</evidence>
<dbReference type="EMBL" id="BMPQ01000005">
    <property type="protein sequence ID" value="GGK64291.1"/>
    <property type="molecule type" value="Genomic_DNA"/>
</dbReference>
<proteinExistence type="predicted"/>
<reference evidence="1" key="2">
    <citation type="submission" date="2020-09" db="EMBL/GenBank/DDBJ databases">
        <authorList>
            <person name="Sun Q."/>
            <person name="Ohkuma M."/>
        </authorList>
    </citation>
    <scope>NUCLEOTIDE SEQUENCE</scope>
    <source>
        <strain evidence="1">JCM 3035</strain>
    </source>
</reference>
<name>A0A917QR36_9ACTN</name>
<reference evidence="1" key="1">
    <citation type="journal article" date="2014" name="Int. J. Syst. Evol. Microbiol.">
        <title>Complete genome sequence of Corynebacterium casei LMG S-19264T (=DSM 44701T), isolated from a smear-ripened cheese.</title>
        <authorList>
            <consortium name="US DOE Joint Genome Institute (JGI-PGF)"/>
            <person name="Walter F."/>
            <person name="Albersmeier A."/>
            <person name="Kalinowski J."/>
            <person name="Ruckert C."/>
        </authorList>
    </citation>
    <scope>NUCLEOTIDE SEQUENCE</scope>
    <source>
        <strain evidence="1">JCM 3035</strain>
    </source>
</reference>
<comment type="caution">
    <text evidence="1">The sequence shown here is derived from an EMBL/GenBank/DDBJ whole genome shotgun (WGS) entry which is preliminary data.</text>
</comment>